<dbReference type="Pfam" id="PF00781">
    <property type="entry name" value="DAGK_cat"/>
    <property type="match status" value="1"/>
</dbReference>
<keyword evidence="12" id="KW-1208">Phospholipid metabolism</keyword>
<keyword evidence="10" id="KW-0443">Lipid metabolism</keyword>
<evidence type="ECO:0000313" key="14">
    <source>
        <dbReference type="EMBL" id="NMD98152.1"/>
    </source>
</evidence>
<dbReference type="GO" id="GO:0008654">
    <property type="term" value="P:phospholipid biosynthetic process"/>
    <property type="evidence" value="ECO:0007669"/>
    <property type="project" value="UniProtKB-KW"/>
</dbReference>
<dbReference type="InterPro" id="IPR005218">
    <property type="entry name" value="Diacylglycerol/lipid_kinase"/>
</dbReference>
<evidence type="ECO:0000256" key="1">
    <source>
        <dbReference type="ARBA" id="ARBA00001946"/>
    </source>
</evidence>
<dbReference type="SMART" id="SM00046">
    <property type="entry name" value="DAGKc"/>
    <property type="match status" value="1"/>
</dbReference>
<dbReference type="InterPro" id="IPR045540">
    <property type="entry name" value="YegS/DAGK_C"/>
</dbReference>
<evidence type="ECO:0000256" key="9">
    <source>
        <dbReference type="ARBA" id="ARBA00022842"/>
    </source>
</evidence>
<dbReference type="Proteomes" id="UP000543804">
    <property type="component" value="Unassembled WGS sequence"/>
</dbReference>
<dbReference type="SUPFAM" id="SSF111331">
    <property type="entry name" value="NAD kinase/diacylglycerol kinase-like"/>
    <property type="match status" value="1"/>
</dbReference>
<dbReference type="GO" id="GO:0005524">
    <property type="term" value="F:ATP binding"/>
    <property type="evidence" value="ECO:0007669"/>
    <property type="project" value="UniProtKB-KW"/>
</dbReference>
<dbReference type="PROSITE" id="PS50146">
    <property type="entry name" value="DAGK"/>
    <property type="match status" value="1"/>
</dbReference>
<evidence type="ECO:0000256" key="2">
    <source>
        <dbReference type="ARBA" id="ARBA00005983"/>
    </source>
</evidence>
<keyword evidence="11" id="KW-0594">Phospholipid biosynthesis</keyword>
<dbReference type="InterPro" id="IPR016064">
    <property type="entry name" value="NAD/diacylglycerol_kinase_sf"/>
</dbReference>
<evidence type="ECO:0000256" key="4">
    <source>
        <dbReference type="ARBA" id="ARBA00022679"/>
    </source>
</evidence>
<accession>A0A848B6M3</accession>
<evidence type="ECO:0000256" key="12">
    <source>
        <dbReference type="ARBA" id="ARBA00023264"/>
    </source>
</evidence>
<dbReference type="GO" id="GO:0004143">
    <property type="term" value="F:ATP-dependent diacylglycerol kinase activity"/>
    <property type="evidence" value="ECO:0007669"/>
    <property type="project" value="TreeGrafter"/>
</dbReference>
<evidence type="ECO:0000313" key="15">
    <source>
        <dbReference type="Proteomes" id="UP000543804"/>
    </source>
</evidence>
<keyword evidence="8" id="KW-0067">ATP-binding</keyword>
<sequence length="293" mass="32232">MKRLVLAYNPVSGHAAFKRKLDWIIKEFQKRNCMVIPYRTLRHNHHFHEFVREAAPDGIIAAGGDGTVHEIVNLVMRHDIFLPVGIIGSGTSNDFATYLHINDDLDAYFDAIAMGSTRAVDLGRVGEEYFINVASAGMMTGIAHEVPSRLKNALGKFAYYLRGIGELPKMRAMQFHVKADGREYDFDGYLFVIVNSATVASLHDVAPCAAIDDGMLDFLAIRKGNVPQLMRVGTELLAGHSVLENPHILHIQASSFEVTSDAPLVSDLDGEAGPALPLKVETVPRAVQVFCFT</sequence>
<keyword evidence="6" id="KW-0547">Nucleotide-binding</keyword>
<dbReference type="InterPro" id="IPR017438">
    <property type="entry name" value="ATP-NAD_kinase_N"/>
</dbReference>
<organism evidence="14 15">
    <name type="scientific">Selenomonas bovis</name>
    <dbReference type="NCBI Taxonomy" id="416586"/>
    <lineage>
        <taxon>Bacteria</taxon>
        <taxon>Bacillati</taxon>
        <taxon>Bacillota</taxon>
        <taxon>Negativicutes</taxon>
        <taxon>Selenomonadales</taxon>
        <taxon>Selenomonadaceae</taxon>
        <taxon>Selenomonas</taxon>
    </lineage>
</organism>
<evidence type="ECO:0000256" key="3">
    <source>
        <dbReference type="ARBA" id="ARBA00022516"/>
    </source>
</evidence>
<dbReference type="GO" id="GO:0005886">
    <property type="term" value="C:plasma membrane"/>
    <property type="evidence" value="ECO:0007669"/>
    <property type="project" value="TreeGrafter"/>
</dbReference>
<proteinExistence type="inferred from homology"/>
<evidence type="ECO:0000259" key="13">
    <source>
        <dbReference type="PROSITE" id="PS50146"/>
    </source>
</evidence>
<comment type="similarity">
    <text evidence="2">Belongs to the diacylglycerol/lipid kinase family.</text>
</comment>
<keyword evidence="7 14" id="KW-0418">Kinase</keyword>
<evidence type="ECO:0000256" key="11">
    <source>
        <dbReference type="ARBA" id="ARBA00023209"/>
    </source>
</evidence>
<dbReference type="PANTHER" id="PTHR12358:SF106">
    <property type="entry name" value="LIPID KINASE YEGS"/>
    <property type="match status" value="1"/>
</dbReference>
<keyword evidence="9" id="KW-0460">Magnesium</keyword>
<evidence type="ECO:0000256" key="10">
    <source>
        <dbReference type="ARBA" id="ARBA00023098"/>
    </source>
</evidence>
<dbReference type="GO" id="GO:0046872">
    <property type="term" value="F:metal ion binding"/>
    <property type="evidence" value="ECO:0007669"/>
    <property type="project" value="UniProtKB-KW"/>
</dbReference>
<comment type="caution">
    <text evidence="14">The sequence shown here is derived from an EMBL/GenBank/DDBJ whole genome shotgun (WGS) entry which is preliminary data.</text>
</comment>
<keyword evidence="15" id="KW-1185">Reference proteome</keyword>
<name>A0A848B6M3_9FIRM</name>
<dbReference type="RefSeq" id="WP_170076961.1">
    <property type="nucleotide sequence ID" value="NZ_JABAFA010000001.1"/>
</dbReference>
<evidence type="ECO:0000256" key="7">
    <source>
        <dbReference type="ARBA" id="ARBA00022777"/>
    </source>
</evidence>
<keyword evidence="5" id="KW-0479">Metal-binding</keyword>
<dbReference type="InterPro" id="IPR050187">
    <property type="entry name" value="Lipid_Phosphate_FormReg"/>
</dbReference>
<evidence type="ECO:0000256" key="6">
    <source>
        <dbReference type="ARBA" id="ARBA00022741"/>
    </source>
</evidence>
<dbReference type="Pfam" id="PF19279">
    <property type="entry name" value="YegS_C"/>
    <property type="match status" value="1"/>
</dbReference>
<evidence type="ECO:0000256" key="5">
    <source>
        <dbReference type="ARBA" id="ARBA00022723"/>
    </source>
</evidence>
<dbReference type="Gene3D" id="2.60.200.40">
    <property type="match status" value="1"/>
</dbReference>
<feature type="domain" description="DAGKc" evidence="13">
    <location>
        <begin position="1"/>
        <end position="129"/>
    </location>
</feature>
<evidence type="ECO:0000256" key="8">
    <source>
        <dbReference type="ARBA" id="ARBA00022840"/>
    </source>
</evidence>
<protein>
    <submittedName>
        <fullName evidence="14">YegS/Rv2252/BmrU family lipid kinase</fullName>
    </submittedName>
</protein>
<keyword evidence="4" id="KW-0808">Transferase</keyword>
<comment type="cofactor">
    <cofactor evidence="1">
        <name>Mg(2+)</name>
        <dbReference type="ChEBI" id="CHEBI:18420"/>
    </cofactor>
</comment>
<dbReference type="EMBL" id="JABAFA010000001">
    <property type="protein sequence ID" value="NMD98152.1"/>
    <property type="molecule type" value="Genomic_DNA"/>
</dbReference>
<reference evidence="14 15" key="1">
    <citation type="submission" date="2020-04" db="EMBL/GenBank/DDBJ databases">
        <authorList>
            <person name="Hitch T.C.A."/>
            <person name="Wylensek D."/>
            <person name="Clavel T."/>
        </authorList>
    </citation>
    <scope>NUCLEOTIDE SEQUENCE [LARGE SCALE GENOMIC DNA]</scope>
    <source>
        <strain evidence="14 15">PG-130-P53-12</strain>
    </source>
</reference>
<dbReference type="PANTHER" id="PTHR12358">
    <property type="entry name" value="SPHINGOSINE KINASE"/>
    <property type="match status" value="1"/>
</dbReference>
<dbReference type="Gene3D" id="3.40.50.10330">
    <property type="entry name" value="Probable inorganic polyphosphate/atp-NAD kinase, domain 1"/>
    <property type="match status" value="1"/>
</dbReference>
<dbReference type="AlphaFoldDB" id="A0A848B6M3"/>
<dbReference type="NCBIfam" id="TIGR00147">
    <property type="entry name" value="YegS/Rv2252/BmrU family lipid kinase"/>
    <property type="match status" value="1"/>
</dbReference>
<keyword evidence="3" id="KW-0444">Lipid biosynthesis</keyword>
<gene>
    <name evidence="14" type="ORF">HF878_01445</name>
</gene>
<dbReference type="InterPro" id="IPR001206">
    <property type="entry name" value="Diacylglycerol_kinase_cat_dom"/>
</dbReference>